<dbReference type="Pfam" id="PF01522">
    <property type="entry name" value="Polysacc_deac_1"/>
    <property type="match status" value="1"/>
</dbReference>
<evidence type="ECO:0000256" key="2">
    <source>
        <dbReference type="ARBA" id="ARBA00022729"/>
    </source>
</evidence>
<dbReference type="SUPFAM" id="SSF88713">
    <property type="entry name" value="Glycoside hydrolase/deacetylase"/>
    <property type="match status" value="1"/>
</dbReference>
<sequence>MKQVILTFDDRVASQLEAVALLKEYGFGATFYINRFEEKRPEAEERPLMTAAELRQLAGAGFELGNHSVNHPDFSTLDDAEIEREIDGMERMFAAAGLPKPVTFAYPGGPFCERAAAILRQRGYLAARTNEHRGYDPETDSVMRIPAFPVANKYPGIFREAVAAGQEGRVIVLIYHGIPDAALHCSTAFAEFKMQMKYLKEEHYRVTGLAEFLRR</sequence>
<dbReference type="CDD" id="cd10918">
    <property type="entry name" value="CE4_NodB_like_5s_6s"/>
    <property type="match status" value="1"/>
</dbReference>
<comment type="caution">
    <text evidence="4">The sequence shown here is derived from an EMBL/GenBank/DDBJ whole genome shotgun (WGS) entry which is preliminary data.</text>
</comment>
<dbReference type="Gene3D" id="3.20.20.370">
    <property type="entry name" value="Glycoside hydrolase/deacetylase"/>
    <property type="match status" value="2"/>
</dbReference>
<dbReference type="GO" id="GO:0005975">
    <property type="term" value="P:carbohydrate metabolic process"/>
    <property type="evidence" value="ECO:0007669"/>
    <property type="project" value="InterPro"/>
</dbReference>
<dbReference type="InterPro" id="IPR011330">
    <property type="entry name" value="Glyco_hydro/deAcase_b/a-brl"/>
</dbReference>
<dbReference type="EMBL" id="QEKH01000019">
    <property type="protein sequence ID" value="PVY39814.1"/>
    <property type="molecule type" value="Genomic_DNA"/>
</dbReference>
<evidence type="ECO:0000313" key="4">
    <source>
        <dbReference type="EMBL" id="PVY39814.1"/>
    </source>
</evidence>
<accession>A0A2U1ATQ3</accession>
<dbReference type="PANTHER" id="PTHR34216:SF3">
    <property type="entry name" value="POLY-BETA-1,6-N-ACETYL-D-GLUCOSAMINE N-DEACETYLASE"/>
    <property type="match status" value="1"/>
</dbReference>
<dbReference type="RefSeq" id="WP_116884578.1">
    <property type="nucleotide sequence ID" value="NZ_CABMMC010000004.1"/>
</dbReference>
<feature type="domain" description="NodB homology" evidence="3">
    <location>
        <begin position="2"/>
        <end position="207"/>
    </location>
</feature>
<reference evidence="4 5" key="1">
    <citation type="submission" date="2018-04" db="EMBL/GenBank/DDBJ databases">
        <title>Genomic Encyclopedia of Type Strains, Phase IV (KMG-IV): sequencing the most valuable type-strain genomes for metagenomic binning, comparative biology and taxonomic classification.</title>
        <authorList>
            <person name="Goeker M."/>
        </authorList>
    </citation>
    <scope>NUCLEOTIDE SEQUENCE [LARGE SCALE GENOMIC DNA]</scope>
    <source>
        <strain evidence="4 5">DSM 14823</strain>
    </source>
</reference>
<evidence type="ECO:0000256" key="1">
    <source>
        <dbReference type="ARBA" id="ARBA00004613"/>
    </source>
</evidence>
<proteinExistence type="predicted"/>
<name>A0A2U1ATQ3_9BACT</name>
<dbReference type="OrthoDB" id="9795554at2"/>
<dbReference type="PROSITE" id="PS51677">
    <property type="entry name" value="NODB"/>
    <property type="match status" value="1"/>
</dbReference>
<dbReference type="AlphaFoldDB" id="A0A2U1ATQ3"/>
<dbReference type="GeneID" id="78295870"/>
<dbReference type="PANTHER" id="PTHR34216">
    <property type="match status" value="1"/>
</dbReference>
<dbReference type="Proteomes" id="UP000245959">
    <property type="component" value="Unassembled WGS sequence"/>
</dbReference>
<gene>
    <name evidence="4" type="ORF">C8D82_11955</name>
</gene>
<comment type="subcellular location">
    <subcellularLocation>
        <location evidence="1">Secreted</location>
    </subcellularLocation>
</comment>
<protein>
    <submittedName>
        <fullName evidence="4">Polysaccharide deacetylase</fullName>
    </submittedName>
</protein>
<dbReference type="GO" id="GO:0016810">
    <property type="term" value="F:hydrolase activity, acting on carbon-nitrogen (but not peptide) bonds"/>
    <property type="evidence" value="ECO:0007669"/>
    <property type="project" value="InterPro"/>
</dbReference>
<keyword evidence="5" id="KW-1185">Reference proteome</keyword>
<dbReference type="InterPro" id="IPR002509">
    <property type="entry name" value="NODB_dom"/>
</dbReference>
<dbReference type="InterPro" id="IPR051398">
    <property type="entry name" value="Polysacch_Deacetylase"/>
</dbReference>
<keyword evidence="2" id="KW-0732">Signal</keyword>
<evidence type="ECO:0000313" key="5">
    <source>
        <dbReference type="Proteomes" id="UP000245959"/>
    </source>
</evidence>
<evidence type="ECO:0000259" key="3">
    <source>
        <dbReference type="PROSITE" id="PS51677"/>
    </source>
</evidence>
<dbReference type="GO" id="GO:0005576">
    <property type="term" value="C:extracellular region"/>
    <property type="evidence" value="ECO:0007669"/>
    <property type="project" value="UniProtKB-SubCell"/>
</dbReference>
<organism evidence="4 5">
    <name type="scientific">Victivallis vadensis</name>
    <dbReference type="NCBI Taxonomy" id="172901"/>
    <lineage>
        <taxon>Bacteria</taxon>
        <taxon>Pseudomonadati</taxon>
        <taxon>Lentisphaerota</taxon>
        <taxon>Lentisphaeria</taxon>
        <taxon>Victivallales</taxon>
        <taxon>Victivallaceae</taxon>
        <taxon>Victivallis</taxon>
    </lineage>
</organism>